<evidence type="ECO:0000313" key="2">
    <source>
        <dbReference type="EMBL" id="TQV75219.1"/>
    </source>
</evidence>
<accession>A0A545TDC6</accession>
<dbReference type="Proteomes" id="UP000317839">
    <property type="component" value="Unassembled WGS sequence"/>
</dbReference>
<organism evidence="2 3">
    <name type="scientific">Aliikangiella marina</name>
    <dbReference type="NCBI Taxonomy" id="1712262"/>
    <lineage>
        <taxon>Bacteria</taxon>
        <taxon>Pseudomonadati</taxon>
        <taxon>Pseudomonadota</taxon>
        <taxon>Gammaproteobacteria</taxon>
        <taxon>Oceanospirillales</taxon>
        <taxon>Pleioneaceae</taxon>
        <taxon>Aliikangiella</taxon>
    </lineage>
</organism>
<name>A0A545TDC6_9GAMM</name>
<sequence>MDTLRALLAMGVFCLSCYLVFDLFSSGFSWMILVAAIAGFLLVHFIWPENKHHDAWYDAFELIFDLPYQLTSRFLRAIFKGGKDSDIDIGIDL</sequence>
<gene>
    <name evidence="2" type="ORF">FLL45_09795</name>
</gene>
<keyword evidence="3" id="KW-1185">Reference proteome</keyword>
<dbReference type="RefSeq" id="WP_142941835.1">
    <property type="nucleotide sequence ID" value="NZ_VIKR01000002.1"/>
</dbReference>
<evidence type="ECO:0000256" key="1">
    <source>
        <dbReference type="SAM" id="Phobius"/>
    </source>
</evidence>
<reference evidence="2 3" key="1">
    <citation type="submission" date="2019-06" db="EMBL/GenBank/DDBJ databases">
        <title>Draft genome of Aliikangiella marina GYP-15.</title>
        <authorList>
            <person name="Wang G."/>
        </authorList>
    </citation>
    <scope>NUCLEOTIDE SEQUENCE [LARGE SCALE GENOMIC DNA]</scope>
    <source>
        <strain evidence="2 3">GYP-15</strain>
    </source>
</reference>
<keyword evidence="1" id="KW-1133">Transmembrane helix</keyword>
<dbReference type="OrthoDB" id="6401532at2"/>
<evidence type="ECO:0000313" key="3">
    <source>
        <dbReference type="Proteomes" id="UP000317839"/>
    </source>
</evidence>
<keyword evidence="1" id="KW-0812">Transmembrane</keyword>
<protein>
    <submittedName>
        <fullName evidence="2">Uncharacterized protein</fullName>
    </submittedName>
</protein>
<proteinExistence type="predicted"/>
<comment type="caution">
    <text evidence="2">The sequence shown here is derived from an EMBL/GenBank/DDBJ whole genome shotgun (WGS) entry which is preliminary data.</text>
</comment>
<feature type="transmembrane region" description="Helical" evidence="1">
    <location>
        <begin position="7"/>
        <end position="24"/>
    </location>
</feature>
<dbReference type="AlphaFoldDB" id="A0A545TDC6"/>
<feature type="transmembrane region" description="Helical" evidence="1">
    <location>
        <begin position="30"/>
        <end position="47"/>
    </location>
</feature>
<keyword evidence="1" id="KW-0472">Membrane</keyword>
<dbReference type="EMBL" id="VIKR01000002">
    <property type="protein sequence ID" value="TQV75219.1"/>
    <property type="molecule type" value="Genomic_DNA"/>
</dbReference>